<reference evidence="2 3" key="1">
    <citation type="submission" date="2016-10" db="EMBL/GenBank/DDBJ databases">
        <authorList>
            <person name="de Groot N.N."/>
        </authorList>
    </citation>
    <scope>NUCLEOTIDE SEQUENCE [LARGE SCALE GENOMIC DNA]</scope>
    <source>
        <strain evidence="2 3">OK461</strain>
    </source>
</reference>
<dbReference type="EMBL" id="FONR01000022">
    <property type="protein sequence ID" value="SFG53234.1"/>
    <property type="molecule type" value="Genomic_DNA"/>
</dbReference>
<keyword evidence="1" id="KW-0732">Signal</keyword>
<evidence type="ECO:0000313" key="2">
    <source>
        <dbReference type="EMBL" id="SFG53234.1"/>
    </source>
</evidence>
<feature type="chain" id="PRO_5010322205" evidence="1">
    <location>
        <begin position="24"/>
        <end position="121"/>
    </location>
</feature>
<sequence length="121" mass="12605">MGKGRMVASRALSITMCSLGVLAAPAATGTPGSTAAAHTETPWPGGRWEPGPEEYGVAVVSHVPVRMEDGVELNATIAYPADPATGQRAPGEFPVIEGRITDPAVRRCAQRTSVAAYRYLA</sequence>
<accession>A0A1I2SKA9</accession>
<name>A0A1I2SKA9_9ACTN</name>
<protein>
    <submittedName>
        <fullName evidence="2">Uncharacterized protein</fullName>
    </submittedName>
</protein>
<gene>
    <name evidence="2" type="ORF">SAMN02787118_12268</name>
</gene>
<evidence type="ECO:0000313" key="3">
    <source>
        <dbReference type="Proteomes" id="UP000181942"/>
    </source>
</evidence>
<organism evidence="2 3">
    <name type="scientific">Streptomyces mirabilis</name>
    <dbReference type="NCBI Taxonomy" id="68239"/>
    <lineage>
        <taxon>Bacteria</taxon>
        <taxon>Bacillati</taxon>
        <taxon>Actinomycetota</taxon>
        <taxon>Actinomycetes</taxon>
        <taxon>Kitasatosporales</taxon>
        <taxon>Streptomycetaceae</taxon>
        <taxon>Streptomyces</taxon>
    </lineage>
</organism>
<proteinExistence type="predicted"/>
<dbReference type="AlphaFoldDB" id="A0A1I2SKA9"/>
<evidence type="ECO:0000256" key="1">
    <source>
        <dbReference type="SAM" id="SignalP"/>
    </source>
</evidence>
<dbReference type="Proteomes" id="UP000181942">
    <property type="component" value="Unassembled WGS sequence"/>
</dbReference>
<feature type="signal peptide" evidence="1">
    <location>
        <begin position="1"/>
        <end position="23"/>
    </location>
</feature>